<organism evidence="3 4">
    <name type="scientific">Candidatus Geothrix skivensis</name>
    <dbReference type="NCBI Taxonomy" id="2954439"/>
    <lineage>
        <taxon>Bacteria</taxon>
        <taxon>Pseudomonadati</taxon>
        <taxon>Acidobacteriota</taxon>
        <taxon>Holophagae</taxon>
        <taxon>Holophagales</taxon>
        <taxon>Holophagaceae</taxon>
        <taxon>Geothrix</taxon>
    </lineage>
</organism>
<keyword evidence="1" id="KW-0802">TPR repeat</keyword>
<dbReference type="SMART" id="SM00028">
    <property type="entry name" value="TPR"/>
    <property type="match status" value="2"/>
</dbReference>
<dbReference type="AlphaFoldDB" id="A0A9D7SI19"/>
<evidence type="ECO:0000256" key="2">
    <source>
        <dbReference type="SAM" id="MobiDB-lite"/>
    </source>
</evidence>
<feature type="compositionally biased region" description="Pro residues" evidence="2">
    <location>
        <begin position="397"/>
        <end position="412"/>
    </location>
</feature>
<feature type="repeat" description="TPR" evidence="1">
    <location>
        <begin position="500"/>
        <end position="533"/>
    </location>
</feature>
<evidence type="ECO:0000313" key="3">
    <source>
        <dbReference type="EMBL" id="MBK9798069.1"/>
    </source>
</evidence>
<dbReference type="InterPro" id="IPR019734">
    <property type="entry name" value="TPR_rpt"/>
</dbReference>
<feature type="region of interest" description="Disordered" evidence="2">
    <location>
        <begin position="252"/>
        <end position="294"/>
    </location>
</feature>
<gene>
    <name evidence="3" type="ORF">IPP58_16615</name>
</gene>
<feature type="compositionally biased region" description="Low complexity" evidence="2">
    <location>
        <begin position="541"/>
        <end position="554"/>
    </location>
</feature>
<sequence length="575" mass="62847">MPEPASRSFLPALMGSLHQQRAEGELALEHNDGLRLLYWRGGDLIDLHSEAVGEQFGSYLIRRGVLDTRGLHELLAEGEHTRVGDRVVQSGLLTAEERDAHLQDLFGTVLLHAMEHPILKVTWRPGPLRQNLSEDLHFWLNHRHLVWDTFHNARIDQAFVDSLRSEPDWRWAAKPDLLECLRDFPLTPDMAFALTLLGTGPLGYGTIEGVTGLGPRETARTVATLWALGGLRLVEGTLPLLPTQGRSVPVIPVRLPPEPKPEPEPETDITITLLDDDPDEPGEPDEPTLEVDAPDAPRAMNLMDFLELDAQAPLRDLPSPAGPAPASEIGEDPFFAASPRPPEAPAARPEPAGHPPAQPPPMRSGAPSIPAEPAPRPQAELPQVQRQASSPDQEPALSPPPPRVAAPYPPHALPLSLNDADLPPLERARHLIAKAKSYLSESRTSEATRALEQAILLDGTSPASFEALLLLGKLGATDPACATQAIEALRAASRIHPRAAQPWALMGEIFHRTGHWHNARGCFRRALELNPSLAVPREYQDLQQQAQPAKGQAQRESSLIERMKGMFGREKGSRG</sequence>
<feature type="compositionally biased region" description="Basic and acidic residues" evidence="2">
    <location>
        <begin position="558"/>
        <end position="575"/>
    </location>
</feature>
<feature type="region of interest" description="Disordered" evidence="2">
    <location>
        <begin position="541"/>
        <end position="575"/>
    </location>
</feature>
<dbReference type="InterPro" id="IPR011990">
    <property type="entry name" value="TPR-like_helical_dom_sf"/>
</dbReference>
<dbReference type="Proteomes" id="UP000886657">
    <property type="component" value="Unassembled WGS sequence"/>
</dbReference>
<proteinExistence type="predicted"/>
<feature type="compositionally biased region" description="Acidic residues" evidence="2">
    <location>
        <begin position="274"/>
        <end position="293"/>
    </location>
</feature>
<dbReference type="PROSITE" id="PS50005">
    <property type="entry name" value="TPR"/>
    <property type="match status" value="1"/>
</dbReference>
<feature type="compositionally biased region" description="Pro residues" evidence="2">
    <location>
        <begin position="352"/>
        <end position="362"/>
    </location>
</feature>
<dbReference type="Gene3D" id="1.25.40.10">
    <property type="entry name" value="Tetratricopeptide repeat domain"/>
    <property type="match status" value="1"/>
</dbReference>
<protein>
    <recommendedName>
        <fullName evidence="5">DUF4388 domain-containing protein</fullName>
    </recommendedName>
</protein>
<accession>A0A9D7SI19</accession>
<reference evidence="3" key="1">
    <citation type="submission" date="2020-10" db="EMBL/GenBank/DDBJ databases">
        <title>Connecting structure to function with the recovery of over 1000 high-quality activated sludge metagenome-assembled genomes encoding full-length rRNA genes using long-read sequencing.</title>
        <authorList>
            <person name="Singleton C.M."/>
            <person name="Petriglieri F."/>
            <person name="Kristensen J.M."/>
            <person name="Kirkegaard R.H."/>
            <person name="Michaelsen T.Y."/>
            <person name="Andersen M.H."/>
            <person name="Karst S.M."/>
            <person name="Dueholm M.S."/>
            <person name="Nielsen P.H."/>
            <person name="Albertsen M."/>
        </authorList>
    </citation>
    <scope>NUCLEOTIDE SEQUENCE</scope>
    <source>
        <strain evidence="3">Skiv_18-Q3-R9-52_MAXAC.067</strain>
    </source>
</reference>
<evidence type="ECO:0008006" key="5">
    <source>
        <dbReference type="Google" id="ProtNLM"/>
    </source>
</evidence>
<dbReference type="SUPFAM" id="SSF48452">
    <property type="entry name" value="TPR-like"/>
    <property type="match status" value="1"/>
</dbReference>
<feature type="region of interest" description="Disordered" evidence="2">
    <location>
        <begin position="314"/>
        <end position="420"/>
    </location>
</feature>
<evidence type="ECO:0000256" key="1">
    <source>
        <dbReference type="PROSITE-ProRule" id="PRU00339"/>
    </source>
</evidence>
<comment type="caution">
    <text evidence="3">The sequence shown here is derived from an EMBL/GenBank/DDBJ whole genome shotgun (WGS) entry which is preliminary data.</text>
</comment>
<dbReference type="EMBL" id="JADKIO010000013">
    <property type="protein sequence ID" value="MBK9798069.1"/>
    <property type="molecule type" value="Genomic_DNA"/>
</dbReference>
<name>A0A9D7SI19_9BACT</name>
<evidence type="ECO:0000313" key="4">
    <source>
        <dbReference type="Proteomes" id="UP000886657"/>
    </source>
</evidence>